<dbReference type="EMBL" id="JANBUO010000007">
    <property type="protein sequence ID" value="KAJ2809224.1"/>
    <property type="molecule type" value="Genomic_DNA"/>
</dbReference>
<organism evidence="3 4">
    <name type="scientific">Coemansia guatemalensis</name>
    <dbReference type="NCBI Taxonomy" id="2761395"/>
    <lineage>
        <taxon>Eukaryota</taxon>
        <taxon>Fungi</taxon>
        <taxon>Fungi incertae sedis</taxon>
        <taxon>Zoopagomycota</taxon>
        <taxon>Kickxellomycotina</taxon>
        <taxon>Kickxellomycetes</taxon>
        <taxon>Kickxellales</taxon>
        <taxon>Kickxellaceae</taxon>
        <taxon>Coemansia</taxon>
    </lineage>
</organism>
<sequence length="276" mass="30667">MSSNNDSCLPGEWSETDAAVPGSAARTMSNRAAEKESALAKFMDDGKSSVAVGERMTSIRKRSAAVAVSDGVERGELDPAVARHLYKVLDTVAGDQDQWMLVNEQQRQRMEDMDHRMDKFHEELHKSNQELRGELCQSTQELHGEAQELREEMRGELRSVRDMLDAVLLAVQAQNLRPISPIQLVARQEQNSDSPAMHAVSSVSESLSEETDGRSRSASYEEFRAPVQTGCTTGPVTGYRGPPCQMGIFPADRLGQCLQGEQLPCLIRTELRMMNW</sequence>
<feature type="region of interest" description="Disordered" evidence="2">
    <location>
        <begin position="190"/>
        <end position="221"/>
    </location>
</feature>
<feature type="region of interest" description="Disordered" evidence="2">
    <location>
        <begin position="1"/>
        <end position="32"/>
    </location>
</feature>
<dbReference type="Proteomes" id="UP001140094">
    <property type="component" value="Unassembled WGS sequence"/>
</dbReference>
<evidence type="ECO:0000313" key="4">
    <source>
        <dbReference type="Proteomes" id="UP001140094"/>
    </source>
</evidence>
<feature type="coiled-coil region" evidence="1">
    <location>
        <begin position="103"/>
        <end position="130"/>
    </location>
</feature>
<reference evidence="3" key="1">
    <citation type="submission" date="2022-07" db="EMBL/GenBank/DDBJ databases">
        <title>Phylogenomic reconstructions and comparative analyses of Kickxellomycotina fungi.</title>
        <authorList>
            <person name="Reynolds N.K."/>
            <person name="Stajich J.E."/>
            <person name="Barry K."/>
            <person name="Grigoriev I.V."/>
            <person name="Crous P."/>
            <person name="Smith M.E."/>
        </authorList>
    </citation>
    <scope>NUCLEOTIDE SEQUENCE</scope>
    <source>
        <strain evidence="3">NRRL 1565</strain>
    </source>
</reference>
<name>A0A9W8LWS7_9FUNG</name>
<keyword evidence="4" id="KW-1185">Reference proteome</keyword>
<dbReference type="AlphaFoldDB" id="A0A9W8LWS7"/>
<comment type="caution">
    <text evidence="3">The sequence shown here is derived from an EMBL/GenBank/DDBJ whole genome shotgun (WGS) entry which is preliminary data.</text>
</comment>
<accession>A0A9W8LWS7</accession>
<evidence type="ECO:0000256" key="2">
    <source>
        <dbReference type="SAM" id="MobiDB-lite"/>
    </source>
</evidence>
<evidence type="ECO:0000313" key="3">
    <source>
        <dbReference type="EMBL" id="KAJ2809224.1"/>
    </source>
</evidence>
<feature type="compositionally biased region" description="Basic and acidic residues" evidence="2">
    <location>
        <begin position="211"/>
        <end position="221"/>
    </location>
</feature>
<keyword evidence="1" id="KW-0175">Coiled coil</keyword>
<gene>
    <name evidence="3" type="ORF">H4R20_000288</name>
</gene>
<proteinExistence type="predicted"/>
<protein>
    <submittedName>
        <fullName evidence="3">Uncharacterized protein</fullName>
    </submittedName>
</protein>
<evidence type="ECO:0000256" key="1">
    <source>
        <dbReference type="SAM" id="Coils"/>
    </source>
</evidence>